<keyword evidence="2" id="KW-1185">Reference proteome</keyword>
<evidence type="ECO:0000313" key="1">
    <source>
        <dbReference type="EMBL" id="KAJ4933448.1"/>
    </source>
</evidence>
<dbReference type="PANTHER" id="PTHR47018">
    <property type="entry name" value="CXC DOMAIN-CONTAINING PROTEIN-RELATED"/>
    <property type="match status" value="1"/>
</dbReference>
<proteinExistence type="predicted"/>
<sequence>MAGAFVGRRADGNHNGVSPDMLLEQTYNADAKEASGLDGITLNRAARMKWVYTKPLTAAISAELKSTLHLHFSSPHHESGWSRVNRDAEMVVKKDGIMRTGTKAGLVKILKEKTKVSSIPDLPKDCLKTAVVVDAMSAIQHWSFHRGQGFGVIAERYRHLLLIDVPPGTDIIHLCCDKYSTISLKSAEQEQRYARSKPAKVYEVSEQYTARDPNKFVSVSPNKANLLNFLCEKWCEDEQLEPGLGPTHLYLGGGFKKRRRVWCSQHGLL</sequence>
<dbReference type="EMBL" id="JAPTMU010000013">
    <property type="protein sequence ID" value="KAJ4933448.1"/>
    <property type="molecule type" value="Genomic_DNA"/>
</dbReference>
<dbReference type="Proteomes" id="UP001219934">
    <property type="component" value="Unassembled WGS sequence"/>
</dbReference>
<dbReference type="AlphaFoldDB" id="A0AAD6FH36"/>
<comment type="caution">
    <text evidence="1">The sequence shown here is derived from an EMBL/GenBank/DDBJ whole genome shotgun (WGS) entry which is preliminary data.</text>
</comment>
<organism evidence="1 2">
    <name type="scientific">Pogonophryne albipinna</name>
    <dbReference type="NCBI Taxonomy" id="1090488"/>
    <lineage>
        <taxon>Eukaryota</taxon>
        <taxon>Metazoa</taxon>
        <taxon>Chordata</taxon>
        <taxon>Craniata</taxon>
        <taxon>Vertebrata</taxon>
        <taxon>Euteleostomi</taxon>
        <taxon>Actinopterygii</taxon>
        <taxon>Neopterygii</taxon>
        <taxon>Teleostei</taxon>
        <taxon>Neoteleostei</taxon>
        <taxon>Acanthomorphata</taxon>
        <taxon>Eupercaria</taxon>
        <taxon>Perciformes</taxon>
        <taxon>Notothenioidei</taxon>
        <taxon>Pogonophryne</taxon>
    </lineage>
</organism>
<accession>A0AAD6FH36</accession>
<name>A0AAD6FH36_9TELE</name>
<evidence type="ECO:0000313" key="2">
    <source>
        <dbReference type="Proteomes" id="UP001219934"/>
    </source>
</evidence>
<protein>
    <submittedName>
        <fullName evidence="1">Uncharacterized protein</fullName>
    </submittedName>
</protein>
<dbReference type="PANTHER" id="PTHR47018:SF1">
    <property type="entry name" value="TESMIN_TSO1-LIKE CXC DOMAIN-CONTAINING PROTEIN"/>
    <property type="match status" value="1"/>
</dbReference>
<gene>
    <name evidence="1" type="ORF">JOQ06_030276</name>
</gene>
<reference evidence="1" key="1">
    <citation type="submission" date="2022-11" db="EMBL/GenBank/DDBJ databases">
        <title>Chromosome-level genome of Pogonophryne albipinna.</title>
        <authorList>
            <person name="Jo E."/>
        </authorList>
    </citation>
    <scope>NUCLEOTIDE SEQUENCE</scope>
    <source>
        <strain evidence="1">SGF0006</strain>
        <tissue evidence="1">Muscle</tissue>
    </source>
</reference>